<evidence type="ECO:0000313" key="2">
    <source>
        <dbReference type="Proteomes" id="UP001310594"/>
    </source>
</evidence>
<dbReference type="EMBL" id="JAVRQU010000005">
    <property type="protein sequence ID" value="KAK5703133.1"/>
    <property type="molecule type" value="Genomic_DNA"/>
</dbReference>
<comment type="caution">
    <text evidence="1">The sequence shown here is derived from an EMBL/GenBank/DDBJ whole genome shotgun (WGS) entry which is preliminary data.</text>
</comment>
<name>A0AAN7W8U7_9PEZI</name>
<reference evidence="1" key="1">
    <citation type="submission" date="2023-08" db="EMBL/GenBank/DDBJ databases">
        <title>Black Yeasts Isolated from many extreme environments.</title>
        <authorList>
            <person name="Coleine C."/>
            <person name="Stajich J.E."/>
            <person name="Selbmann L."/>
        </authorList>
    </citation>
    <scope>NUCLEOTIDE SEQUENCE</scope>
    <source>
        <strain evidence="1">CCFEE 5810</strain>
    </source>
</reference>
<proteinExistence type="predicted"/>
<accession>A0AAN7W8U7</accession>
<dbReference type="AlphaFoldDB" id="A0AAN7W8U7"/>
<evidence type="ECO:0008006" key="3">
    <source>
        <dbReference type="Google" id="ProtNLM"/>
    </source>
</evidence>
<organism evidence="1 2">
    <name type="scientific">Elasticomyces elasticus</name>
    <dbReference type="NCBI Taxonomy" id="574655"/>
    <lineage>
        <taxon>Eukaryota</taxon>
        <taxon>Fungi</taxon>
        <taxon>Dikarya</taxon>
        <taxon>Ascomycota</taxon>
        <taxon>Pezizomycotina</taxon>
        <taxon>Dothideomycetes</taxon>
        <taxon>Dothideomycetidae</taxon>
        <taxon>Mycosphaerellales</taxon>
        <taxon>Teratosphaeriaceae</taxon>
        <taxon>Elasticomyces</taxon>
    </lineage>
</organism>
<gene>
    <name evidence="1" type="ORF">LTR97_004082</name>
</gene>
<evidence type="ECO:0000313" key="1">
    <source>
        <dbReference type="EMBL" id="KAK5703133.1"/>
    </source>
</evidence>
<sequence length="287" mass="31811">MTAAATVLQVPELRQIFLLHLPLRQLLLARRVCKDFAASIADRKVQKALWLEAASEDHTIYLPNQGARTGPRENEMWASGEEPACRITPIVNPFIPPQRLSLTQIRLPRNNAHDLSLYAKQWYKNRVEGILCNLGETIAFEAAADVSHRWPYRILKVLIPPKRAMLSNVSGASVWTCPPLLTTDKTSSFAHMQVTHPPIALVTMKGDSGGEKIIRPSGGHKTIEVGGLLDEACALAQKRRAERVLVAGASRWTSIDKTVDDITGWEMLAMLKGSLDYRTDQEGVYGA</sequence>
<dbReference type="Proteomes" id="UP001310594">
    <property type="component" value="Unassembled WGS sequence"/>
</dbReference>
<protein>
    <recommendedName>
        <fullName evidence="3">F-box domain-containing protein</fullName>
    </recommendedName>
</protein>